<proteinExistence type="predicted"/>
<dbReference type="EMBL" id="LGTW01000001">
    <property type="protein sequence ID" value="KWX25885.1"/>
    <property type="molecule type" value="Genomic_DNA"/>
</dbReference>
<evidence type="ECO:0000313" key="2">
    <source>
        <dbReference type="EMBL" id="KWX25885.1"/>
    </source>
</evidence>
<keyword evidence="3" id="KW-1185">Reference proteome</keyword>
<name>A0A132PUA0_9MYCO</name>
<keyword evidence="1" id="KW-0472">Membrane</keyword>
<gene>
    <name evidence="2" type="ORF">AFM11_00915</name>
</gene>
<sequence>MTTVVRVADRLVTFFAAAALLVAGAWLIGYRANVPVAREASARLDADAFASAPQWPWWPAALGVGGVVAALLGLWLVLLHMRPRSIRTVTGDTGAVDLDRLADAVADDLGRHPAVQRAKAVTRTERGRPVMRITAEVASHTPAEDVHRLARRCRADARRAAGTDFEFQLLIKQVRPEQARSRVI</sequence>
<feature type="transmembrane region" description="Helical" evidence="1">
    <location>
        <begin position="12"/>
        <end position="29"/>
    </location>
</feature>
<evidence type="ECO:0008006" key="4">
    <source>
        <dbReference type="Google" id="ProtNLM"/>
    </source>
</evidence>
<dbReference type="RefSeq" id="WP_067842491.1">
    <property type="nucleotide sequence ID" value="NZ_LGTW01000001.1"/>
</dbReference>
<dbReference type="STRING" id="59750.AWC31_33945"/>
<feature type="transmembrane region" description="Helical" evidence="1">
    <location>
        <begin position="57"/>
        <end position="78"/>
    </location>
</feature>
<organism evidence="2 3">
    <name type="scientific">Mycolicibacterium wolinskyi</name>
    <dbReference type="NCBI Taxonomy" id="59750"/>
    <lineage>
        <taxon>Bacteria</taxon>
        <taxon>Bacillati</taxon>
        <taxon>Actinomycetota</taxon>
        <taxon>Actinomycetes</taxon>
        <taxon>Mycobacteriales</taxon>
        <taxon>Mycobacteriaceae</taxon>
        <taxon>Mycolicibacterium</taxon>
    </lineage>
</organism>
<dbReference type="PATRIC" id="fig|59750.3.peg.189"/>
<evidence type="ECO:0000313" key="3">
    <source>
        <dbReference type="Proteomes" id="UP000070612"/>
    </source>
</evidence>
<accession>A0A132PUA0</accession>
<comment type="caution">
    <text evidence="2">The sequence shown here is derived from an EMBL/GenBank/DDBJ whole genome shotgun (WGS) entry which is preliminary data.</text>
</comment>
<protein>
    <recommendedName>
        <fullName evidence="4">Alkaline shock response membrane anchor protein AmaP</fullName>
    </recommendedName>
</protein>
<dbReference type="AlphaFoldDB" id="A0A132PUA0"/>
<reference evidence="2 3" key="1">
    <citation type="submission" date="2015-07" db="EMBL/GenBank/DDBJ databases">
        <title>A draft genome sequence of Mycobacterium wolinskyi.</title>
        <authorList>
            <person name="de Man T.J."/>
            <person name="Perry K.A."/>
            <person name="Coulliette A.D."/>
            <person name="Jensen B."/>
            <person name="Toney N.C."/>
            <person name="Limbago B.M."/>
            <person name="Noble-Wang J."/>
        </authorList>
    </citation>
    <scope>NUCLEOTIDE SEQUENCE [LARGE SCALE GENOMIC DNA]</scope>
    <source>
        <strain evidence="2 3">CDC_01</strain>
    </source>
</reference>
<evidence type="ECO:0000256" key="1">
    <source>
        <dbReference type="SAM" id="Phobius"/>
    </source>
</evidence>
<keyword evidence="1" id="KW-1133">Transmembrane helix</keyword>
<keyword evidence="1" id="KW-0812">Transmembrane</keyword>
<dbReference type="Proteomes" id="UP000070612">
    <property type="component" value="Unassembled WGS sequence"/>
</dbReference>